<reference evidence="1 2" key="1">
    <citation type="journal article" date="2015" name="Genome Biol.">
        <title>Comparative genomics of Steinernema reveals deeply conserved gene regulatory networks.</title>
        <authorList>
            <person name="Dillman A.R."/>
            <person name="Macchietto M."/>
            <person name="Porter C.F."/>
            <person name="Rogers A."/>
            <person name="Williams B."/>
            <person name="Antoshechkin I."/>
            <person name="Lee M.M."/>
            <person name="Goodwin Z."/>
            <person name="Lu X."/>
            <person name="Lewis E.E."/>
            <person name="Goodrich-Blair H."/>
            <person name="Stock S.P."/>
            <person name="Adams B.J."/>
            <person name="Sternberg P.W."/>
            <person name="Mortazavi A."/>
        </authorList>
    </citation>
    <scope>NUCLEOTIDE SEQUENCE [LARGE SCALE GENOMIC DNA]</scope>
    <source>
        <strain evidence="1 2">ALL</strain>
    </source>
</reference>
<evidence type="ECO:0000313" key="2">
    <source>
        <dbReference type="Proteomes" id="UP000298663"/>
    </source>
</evidence>
<accession>A0A4U5MEF6</accession>
<name>A0A4U5MEF6_STECR</name>
<keyword evidence="2" id="KW-1185">Reference proteome</keyword>
<dbReference type="AlphaFoldDB" id="A0A4U5MEF6"/>
<reference evidence="1 2" key="2">
    <citation type="journal article" date="2019" name="G3 (Bethesda)">
        <title>Hybrid Assembly of the Genome of the Entomopathogenic Nematode Steinernema carpocapsae Identifies the X-Chromosome.</title>
        <authorList>
            <person name="Serra L."/>
            <person name="Macchietto M."/>
            <person name="Macias-Munoz A."/>
            <person name="McGill C.J."/>
            <person name="Rodriguez I.M."/>
            <person name="Rodriguez B."/>
            <person name="Murad R."/>
            <person name="Mortazavi A."/>
        </authorList>
    </citation>
    <scope>NUCLEOTIDE SEQUENCE [LARGE SCALE GENOMIC DNA]</scope>
    <source>
        <strain evidence="1 2">ALL</strain>
    </source>
</reference>
<proteinExistence type="predicted"/>
<sequence>MKYLKYDLTISTWVKPRGREESAKMSIMTESKKKPEEIKNEIEEKLEKFYDAIENAMPQAVYSDYVHEDLM</sequence>
<dbReference type="EMBL" id="AZBU02000008">
    <property type="protein sequence ID" value="TKR67566.1"/>
    <property type="molecule type" value="Genomic_DNA"/>
</dbReference>
<protein>
    <submittedName>
        <fullName evidence="1">Uncharacterized protein</fullName>
    </submittedName>
</protein>
<gene>
    <name evidence="1" type="ORF">L596_023698</name>
</gene>
<dbReference type="Proteomes" id="UP000298663">
    <property type="component" value="Unassembled WGS sequence"/>
</dbReference>
<comment type="caution">
    <text evidence="1">The sequence shown here is derived from an EMBL/GenBank/DDBJ whole genome shotgun (WGS) entry which is preliminary data.</text>
</comment>
<organism evidence="1 2">
    <name type="scientific">Steinernema carpocapsae</name>
    <name type="common">Entomopathogenic nematode</name>
    <dbReference type="NCBI Taxonomy" id="34508"/>
    <lineage>
        <taxon>Eukaryota</taxon>
        <taxon>Metazoa</taxon>
        <taxon>Ecdysozoa</taxon>
        <taxon>Nematoda</taxon>
        <taxon>Chromadorea</taxon>
        <taxon>Rhabditida</taxon>
        <taxon>Tylenchina</taxon>
        <taxon>Panagrolaimomorpha</taxon>
        <taxon>Strongyloidoidea</taxon>
        <taxon>Steinernematidae</taxon>
        <taxon>Steinernema</taxon>
    </lineage>
</organism>
<evidence type="ECO:0000313" key="1">
    <source>
        <dbReference type="EMBL" id="TKR67566.1"/>
    </source>
</evidence>